<dbReference type="Proteomes" id="UP000287651">
    <property type="component" value="Unassembled WGS sequence"/>
</dbReference>
<evidence type="ECO:0000313" key="1">
    <source>
        <dbReference type="EMBL" id="RRT82491.1"/>
    </source>
</evidence>
<protein>
    <submittedName>
        <fullName evidence="1">Uncharacterized protein</fullName>
    </submittedName>
</protein>
<dbReference type="EMBL" id="AMZH03000682">
    <property type="protein sequence ID" value="RRT82491.1"/>
    <property type="molecule type" value="Genomic_DNA"/>
</dbReference>
<gene>
    <name evidence="1" type="ORF">B296_00007152</name>
</gene>
<sequence length="98" mass="10754">MHVPCFSTLHNPPLGCMKPASSSAAEDAIAPRFIRLAGAGRTTYHFPLPRPSHRKAEEAASLAMPMLSSVIKDWMRWLVDQRTSKQGAIRPKNQGSDA</sequence>
<evidence type="ECO:0000313" key="2">
    <source>
        <dbReference type="Proteomes" id="UP000287651"/>
    </source>
</evidence>
<reference evidence="1 2" key="1">
    <citation type="journal article" date="2014" name="Agronomy (Basel)">
        <title>A Draft Genome Sequence for Ensete ventricosum, the Drought-Tolerant Tree Against Hunger.</title>
        <authorList>
            <person name="Harrison J."/>
            <person name="Moore K.A."/>
            <person name="Paszkiewicz K."/>
            <person name="Jones T."/>
            <person name="Grant M."/>
            <person name="Ambacheew D."/>
            <person name="Muzemil S."/>
            <person name="Studholme D.J."/>
        </authorList>
    </citation>
    <scope>NUCLEOTIDE SEQUENCE [LARGE SCALE GENOMIC DNA]</scope>
</reference>
<organism evidence="1 2">
    <name type="scientific">Ensete ventricosum</name>
    <name type="common">Abyssinian banana</name>
    <name type="synonym">Musa ensete</name>
    <dbReference type="NCBI Taxonomy" id="4639"/>
    <lineage>
        <taxon>Eukaryota</taxon>
        <taxon>Viridiplantae</taxon>
        <taxon>Streptophyta</taxon>
        <taxon>Embryophyta</taxon>
        <taxon>Tracheophyta</taxon>
        <taxon>Spermatophyta</taxon>
        <taxon>Magnoliopsida</taxon>
        <taxon>Liliopsida</taxon>
        <taxon>Zingiberales</taxon>
        <taxon>Musaceae</taxon>
        <taxon>Ensete</taxon>
    </lineage>
</organism>
<dbReference type="AlphaFoldDB" id="A0A427B1U7"/>
<name>A0A427B1U7_ENSVE</name>
<comment type="caution">
    <text evidence="1">The sequence shown here is derived from an EMBL/GenBank/DDBJ whole genome shotgun (WGS) entry which is preliminary data.</text>
</comment>
<accession>A0A427B1U7</accession>
<proteinExistence type="predicted"/>